<comment type="subcellular location">
    <subcellularLocation>
        <location evidence="10">Cytoplasm</location>
    </subcellularLocation>
</comment>
<dbReference type="AlphaFoldDB" id="A0A3T0E9E2"/>
<dbReference type="InterPro" id="IPR017926">
    <property type="entry name" value="GATASE"/>
</dbReference>
<proteinExistence type="inferred from homology"/>
<dbReference type="PANTHER" id="PTHR42701:SF1">
    <property type="entry name" value="IMIDAZOLE GLYCEROL PHOSPHATE SYNTHASE SUBUNIT HISH"/>
    <property type="match status" value="1"/>
</dbReference>
<gene>
    <name evidence="10" type="primary">hisH</name>
    <name evidence="11" type="ORF">X907_1324</name>
</gene>
<accession>A0A3T0E9E2</accession>
<dbReference type="EC" id="3.5.1.2" evidence="10"/>
<dbReference type="KEGG" id="gak:X907_1324"/>
<dbReference type="PIRSF" id="PIRSF000495">
    <property type="entry name" value="Amidotransf_hisH"/>
    <property type="match status" value="1"/>
</dbReference>
<dbReference type="PROSITE" id="PS51273">
    <property type="entry name" value="GATASE_TYPE_1"/>
    <property type="match status" value="1"/>
</dbReference>
<keyword evidence="5 10" id="KW-0315">Glutamine amidotransferase</keyword>
<comment type="catalytic activity">
    <reaction evidence="8 10">
        <text>5-[(5-phospho-1-deoxy-D-ribulos-1-ylimino)methylamino]-1-(5-phospho-beta-D-ribosyl)imidazole-4-carboxamide + L-glutamine = D-erythro-1-(imidazol-4-yl)glycerol 3-phosphate + 5-amino-1-(5-phospho-beta-D-ribosyl)imidazole-4-carboxamide + L-glutamate + H(+)</text>
        <dbReference type="Rhea" id="RHEA:24793"/>
        <dbReference type="ChEBI" id="CHEBI:15378"/>
        <dbReference type="ChEBI" id="CHEBI:29985"/>
        <dbReference type="ChEBI" id="CHEBI:58278"/>
        <dbReference type="ChEBI" id="CHEBI:58359"/>
        <dbReference type="ChEBI" id="CHEBI:58475"/>
        <dbReference type="ChEBI" id="CHEBI:58525"/>
        <dbReference type="EC" id="4.3.2.10"/>
    </reaction>
</comment>
<comment type="pathway">
    <text evidence="1 10">Amino-acid biosynthesis; L-histidine biosynthesis; L-histidine from 5-phospho-alpha-D-ribose 1-diphosphate: step 5/9.</text>
</comment>
<keyword evidence="11" id="KW-0808">Transferase</keyword>
<dbReference type="EC" id="4.3.2.10" evidence="10"/>
<feature type="active site" evidence="10">
    <location>
        <position position="184"/>
    </location>
</feature>
<name>A0A3T0E9E2_9PROT</name>
<keyword evidence="6 10" id="KW-0368">Histidine biosynthesis</keyword>
<dbReference type="HAMAP" id="MF_00278">
    <property type="entry name" value="HisH"/>
    <property type="match status" value="1"/>
</dbReference>
<feature type="active site" description="Nucleophile" evidence="10">
    <location>
        <position position="77"/>
    </location>
</feature>
<evidence type="ECO:0000256" key="3">
    <source>
        <dbReference type="ARBA" id="ARBA00022605"/>
    </source>
</evidence>
<dbReference type="GO" id="GO:0004359">
    <property type="term" value="F:glutaminase activity"/>
    <property type="evidence" value="ECO:0007669"/>
    <property type="project" value="UniProtKB-EC"/>
</dbReference>
<evidence type="ECO:0000256" key="10">
    <source>
        <dbReference type="HAMAP-Rule" id="MF_00278"/>
    </source>
</evidence>
<dbReference type="GO" id="GO:0005737">
    <property type="term" value="C:cytoplasm"/>
    <property type="evidence" value="ECO:0007669"/>
    <property type="project" value="UniProtKB-SubCell"/>
</dbReference>
<keyword evidence="4 10" id="KW-0378">Hydrolase</keyword>
<dbReference type="EMBL" id="CP018911">
    <property type="protein sequence ID" value="AZU03857.1"/>
    <property type="molecule type" value="Genomic_DNA"/>
</dbReference>
<dbReference type="SUPFAM" id="SSF52317">
    <property type="entry name" value="Class I glutamine amidotransferase-like"/>
    <property type="match status" value="1"/>
</dbReference>
<dbReference type="Proteomes" id="UP000286954">
    <property type="component" value="Chromosome"/>
</dbReference>
<dbReference type="CDD" id="cd01748">
    <property type="entry name" value="GATase1_IGP_Synthase"/>
    <property type="match status" value="1"/>
</dbReference>
<comment type="function">
    <text evidence="10">IGPS catalyzes the conversion of PRFAR and glutamine to IGP, AICAR and glutamate. The HisH subunit catalyzes the hydrolysis of glutamine to glutamate and ammonia as part of the synthesis of IGP and AICAR. The resulting ammonia molecule is channeled to the active site of HisF.</text>
</comment>
<evidence type="ECO:0000313" key="11">
    <source>
        <dbReference type="EMBL" id="AZU03857.1"/>
    </source>
</evidence>
<keyword evidence="12" id="KW-1185">Reference proteome</keyword>
<evidence type="ECO:0000256" key="7">
    <source>
        <dbReference type="ARBA" id="ARBA00023239"/>
    </source>
</evidence>
<dbReference type="NCBIfam" id="TIGR01855">
    <property type="entry name" value="IMP_synth_hisH"/>
    <property type="match status" value="1"/>
</dbReference>
<evidence type="ECO:0000313" key="12">
    <source>
        <dbReference type="Proteomes" id="UP000286954"/>
    </source>
</evidence>
<dbReference type="Gene3D" id="3.40.50.880">
    <property type="match status" value="1"/>
</dbReference>
<evidence type="ECO:0000256" key="1">
    <source>
        <dbReference type="ARBA" id="ARBA00005091"/>
    </source>
</evidence>
<evidence type="ECO:0000256" key="2">
    <source>
        <dbReference type="ARBA" id="ARBA00011152"/>
    </source>
</evidence>
<dbReference type="InterPro" id="IPR029062">
    <property type="entry name" value="Class_I_gatase-like"/>
</dbReference>
<comment type="catalytic activity">
    <reaction evidence="9 10">
        <text>L-glutamine + H2O = L-glutamate + NH4(+)</text>
        <dbReference type="Rhea" id="RHEA:15889"/>
        <dbReference type="ChEBI" id="CHEBI:15377"/>
        <dbReference type="ChEBI" id="CHEBI:28938"/>
        <dbReference type="ChEBI" id="CHEBI:29985"/>
        <dbReference type="ChEBI" id="CHEBI:58359"/>
        <dbReference type="EC" id="3.5.1.2"/>
    </reaction>
</comment>
<comment type="subunit">
    <text evidence="2 10">Heterodimer of HisH and HisF.</text>
</comment>
<evidence type="ECO:0000256" key="5">
    <source>
        <dbReference type="ARBA" id="ARBA00022962"/>
    </source>
</evidence>
<organism evidence="11 12">
    <name type="scientific">Glycocaulis alkaliphilus</name>
    <dbReference type="NCBI Taxonomy" id="1434191"/>
    <lineage>
        <taxon>Bacteria</taxon>
        <taxon>Pseudomonadati</taxon>
        <taxon>Pseudomonadota</taxon>
        <taxon>Alphaproteobacteria</taxon>
        <taxon>Maricaulales</taxon>
        <taxon>Maricaulaceae</taxon>
        <taxon>Glycocaulis</taxon>
    </lineage>
</organism>
<evidence type="ECO:0000256" key="4">
    <source>
        <dbReference type="ARBA" id="ARBA00022801"/>
    </source>
</evidence>
<reference evidence="11 12" key="1">
    <citation type="submission" date="2016-12" db="EMBL/GenBank/DDBJ databases">
        <title>The genome of dimorphic prosthecate Glycocaulis alkaliphilus 6b-8t, isolated from crude oil dictates its adaptability in petroleum environments.</title>
        <authorList>
            <person name="Wu X.-L."/>
            <person name="Geng S."/>
        </authorList>
    </citation>
    <scope>NUCLEOTIDE SEQUENCE [LARGE SCALE GENOMIC DNA]</scope>
    <source>
        <strain evidence="11 12">6B-8</strain>
    </source>
</reference>
<evidence type="ECO:0000256" key="9">
    <source>
        <dbReference type="ARBA" id="ARBA00049534"/>
    </source>
</evidence>
<dbReference type="PANTHER" id="PTHR42701">
    <property type="entry name" value="IMIDAZOLE GLYCEROL PHOSPHATE SYNTHASE SUBUNIT HISH"/>
    <property type="match status" value="1"/>
</dbReference>
<dbReference type="InterPro" id="IPR010139">
    <property type="entry name" value="Imidazole-glycPsynth_HisH"/>
</dbReference>
<dbReference type="UniPathway" id="UPA00031">
    <property type="reaction ID" value="UER00010"/>
</dbReference>
<dbReference type="GO" id="GO:0016829">
    <property type="term" value="F:lyase activity"/>
    <property type="evidence" value="ECO:0007669"/>
    <property type="project" value="UniProtKB-KW"/>
</dbReference>
<keyword evidence="3 10" id="KW-0028">Amino-acid biosynthesis</keyword>
<protein>
    <recommendedName>
        <fullName evidence="10">Imidazole glycerol phosphate synthase subunit HisH</fullName>
        <ecNumber evidence="10">4.3.2.10</ecNumber>
    </recommendedName>
    <alternativeName>
        <fullName evidence="10">IGP synthase glutaminase subunit</fullName>
        <ecNumber evidence="10">3.5.1.2</ecNumber>
    </alternativeName>
    <alternativeName>
        <fullName evidence="10">IGP synthase subunit HisH</fullName>
    </alternativeName>
    <alternativeName>
        <fullName evidence="10">ImGP synthase subunit HisH</fullName>
        <shortName evidence="10">IGPS subunit HisH</shortName>
    </alternativeName>
</protein>
<dbReference type="GO" id="GO:0000107">
    <property type="term" value="F:imidazoleglycerol-phosphate synthase activity"/>
    <property type="evidence" value="ECO:0007669"/>
    <property type="project" value="UniProtKB-UniRule"/>
</dbReference>
<feature type="active site" evidence="10">
    <location>
        <position position="186"/>
    </location>
</feature>
<dbReference type="Pfam" id="PF00117">
    <property type="entry name" value="GATase"/>
    <property type="match status" value="1"/>
</dbReference>
<evidence type="ECO:0000256" key="8">
    <source>
        <dbReference type="ARBA" id="ARBA00047838"/>
    </source>
</evidence>
<evidence type="ECO:0000256" key="6">
    <source>
        <dbReference type="ARBA" id="ARBA00023102"/>
    </source>
</evidence>
<sequence>MTLALIDTSTANIASVRYALNRLGVEPVLAATPGEAARADKLILPGVGAAGPAMRALERSGWADALRNDTRPLLGVCLGMQLLFGESDEDSGTRTPVPLLGLIPGRVERLAPSDAGPWPHMGWNTLSFPPGSDPLLTGIEEGAHVYFVHGFYVPEGASTLATTAYGTRISAMVRHGHIAGCQFHPERSGAVGARILSNFIKG</sequence>
<keyword evidence="7 10" id="KW-0456">Lyase</keyword>
<dbReference type="OrthoDB" id="9807137at2"/>
<dbReference type="RefSeq" id="WP_127566402.1">
    <property type="nucleotide sequence ID" value="NZ_BMFB01000007.1"/>
</dbReference>
<dbReference type="GO" id="GO:0000105">
    <property type="term" value="P:L-histidine biosynthetic process"/>
    <property type="evidence" value="ECO:0007669"/>
    <property type="project" value="UniProtKB-UniRule"/>
</dbReference>
<keyword evidence="10" id="KW-0963">Cytoplasm</keyword>